<accession>A0A550CKP8</accession>
<dbReference type="EMBL" id="VDMD01000005">
    <property type="protein sequence ID" value="TRM65358.1"/>
    <property type="molecule type" value="Genomic_DNA"/>
</dbReference>
<organism evidence="1 2">
    <name type="scientific">Schizophyllum amplum</name>
    <dbReference type="NCBI Taxonomy" id="97359"/>
    <lineage>
        <taxon>Eukaryota</taxon>
        <taxon>Fungi</taxon>
        <taxon>Dikarya</taxon>
        <taxon>Basidiomycota</taxon>
        <taxon>Agaricomycotina</taxon>
        <taxon>Agaricomycetes</taxon>
        <taxon>Agaricomycetidae</taxon>
        <taxon>Agaricales</taxon>
        <taxon>Schizophyllaceae</taxon>
        <taxon>Schizophyllum</taxon>
    </lineage>
</organism>
<keyword evidence="2" id="KW-1185">Reference proteome</keyword>
<evidence type="ECO:0000313" key="1">
    <source>
        <dbReference type="EMBL" id="TRM65358.1"/>
    </source>
</evidence>
<evidence type="ECO:0000313" key="2">
    <source>
        <dbReference type="Proteomes" id="UP000320762"/>
    </source>
</evidence>
<dbReference type="AlphaFoldDB" id="A0A550CKP8"/>
<sequence length="174" mass="19545">MISQITSNIGNERNIFPPRARVVKGKGRPKKMGSIVALKKNASLGNIPILTVRTRRGSFAPASLRISLKPCKHVVFLSQETQSFREPYGRWRESSSTPSSLESTLHMRQRLKGLKVPAQLGVKDTLSRATEMIATERRSAERPSGMCLLSPITRRSQSLLGLRTPRLRRRALWT</sequence>
<dbReference type="Proteomes" id="UP000320762">
    <property type="component" value="Unassembled WGS sequence"/>
</dbReference>
<gene>
    <name evidence="1" type="ORF">BD626DRAFT_217429</name>
</gene>
<proteinExistence type="predicted"/>
<name>A0A550CKP8_9AGAR</name>
<protein>
    <submittedName>
        <fullName evidence="1">Uncharacterized protein</fullName>
    </submittedName>
</protein>
<reference evidence="1 2" key="1">
    <citation type="journal article" date="2019" name="New Phytol.">
        <title>Comparative genomics reveals unique wood-decay strategies and fruiting body development in the Schizophyllaceae.</title>
        <authorList>
            <person name="Almasi E."/>
            <person name="Sahu N."/>
            <person name="Krizsan K."/>
            <person name="Balint B."/>
            <person name="Kovacs G.M."/>
            <person name="Kiss B."/>
            <person name="Cseklye J."/>
            <person name="Drula E."/>
            <person name="Henrissat B."/>
            <person name="Nagy I."/>
            <person name="Chovatia M."/>
            <person name="Adam C."/>
            <person name="LaButti K."/>
            <person name="Lipzen A."/>
            <person name="Riley R."/>
            <person name="Grigoriev I.V."/>
            <person name="Nagy L.G."/>
        </authorList>
    </citation>
    <scope>NUCLEOTIDE SEQUENCE [LARGE SCALE GENOMIC DNA]</scope>
    <source>
        <strain evidence="1 2">NL-1724</strain>
    </source>
</reference>
<comment type="caution">
    <text evidence="1">The sequence shown here is derived from an EMBL/GenBank/DDBJ whole genome shotgun (WGS) entry which is preliminary data.</text>
</comment>